<organism evidence="2 3">
    <name type="scientific">Caerostris extrusa</name>
    <name type="common">Bark spider</name>
    <name type="synonym">Caerostris bankana</name>
    <dbReference type="NCBI Taxonomy" id="172846"/>
    <lineage>
        <taxon>Eukaryota</taxon>
        <taxon>Metazoa</taxon>
        <taxon>Ecdysozoa</taxon>
        <taxon>Arthropoda</taxon>
        <taxon>Chelicerata</taxon>
        <taxon>Arachnida</taxon>
        <taxon>Araneae</taxon>
        <taxon>Araneomorphae</taxon>
        <taxon>Entelegynae</taxon>
        <taxon>Araneoidea</taxon>
        <taxon>Araneidae</taxon>
        <taxon>Caerostris</taxon>
    </lineage>
</organism>
<evidence type="ECO:0000313" key="2">
    <source>
        <dbReference type="EMBL" id="GIY34843.1"/>
    </source>
</evidence>
<reference evidence="2 3" key="1">
    <citation type="submission" date="2021-06" db="EMBL/GenBank/DDBJ databases">
        <title>Caerostris extrusa draft genome.</title>
        <authorList>
            <person name="Kono N."/>
            <person name="Arakawa K."/>
        </authorList>
    </citation>
    <scope>NUCLEOTIDE SEQUENCE [LARGE SCALE GENOMIC DNA]</scope>
</reference>
<dbReference type="EMBL" id="BPLR01009817">
    <property type="protein sequence ID" value="GIY34843.1"/>
    <property type="molecule type" value="Genomic_DNA"/>
</dbReference>
<sequence length="110" mass="12808">MQKKKKKKKERSHMKKEWHVSDPNDNKVEVLERLDNRIASELCVIVPNNGPNQSSGTDSINCYLPFQLARDQKGHYRKDVTQGPTEEACLNYSIDKDKCCVQHERRYSTT</sequence>
<evidence type="ECO:0000313" key="3">
    <source>
        <dbReference type="Proteomes" id="UP001054945"/>
    </source>
</evidence>
<accession>A0AAV4SKA1</accession>
<comment type="caution">
    <text evidence="2">The sequence shown here is derived from an EMBL/GenBank/DDBJ whole genome shotgun (WGS) entry which is preliminary data.</text>
</comment>
<name>A0AAV4SKA1_CAEEX</name>
<feature type="compositionally biased region" description="Basic residues" evidence="1">
    <location>
        <begin position="1"/>
        <end position="14"/>
    </location>
</feature>
<proteinExistence type="predicted"/>
<dbReference type="Proteomes" id="UP001054945">
    <property type="component" value="Unassembled WGS sequence"/>
</dbReference>
<feature type="region of interest" description="Disordered" evidence="1">
    <location>
        <begin position="1"/>
        <end position="23"/>
    </location>
</feature>
<evidence type="ECO:0000256" key="1">
    <source>
        <dbReference type="SAM" id="MobiDB-lite"/>
    </source>
</evidence>
<protein>
    <submittedName>
        <fullName evidence="2">Uncharacterized protein</fullName>
    </submittedName>
</protein>
<keyword evidence="3" id="KW-1185">Reference proteome</keyword>
<dbReference type="AlphaFoldDB" id="A0AAV4SKA1"/>
<gene>
    <name evidence="2" type="ORF">CEXT_641251</name>
</gene>